<feature type="transmembrane region" description="Helical" evidence="2">
    <location>
        <begin position="406"/>
        <end position="436"/>
    </location>
</feature>
<evidence type="ECO:0000256" key="2">
    <source>
        <dbReference type="SAM" id="Phobius"/>
    </source>
</evidence>
<evidence type="ECO:0000313" key="3">
    <source>
        <dbReference type="EMBL" id="GCE10784.1"/>
    </source>
</evidence>
<keyword evidence="2" id="KW-0812">Transmembrane</keyword>
<protein>
    <recommendedName>
        <fullName evidence="5">PrsW family intramembrane metalloprotease</fullName>
    </recommendedName>
</protein>
<dbReference type="GO" id="GO:0008233">
    <property type="term" value="F:peptidase activity"/>
    <property type="evidence" value="ECO:0007669"/>
    <property type="project" value="InterPro"/>
</dbReference>
<proteinExistence type="predicted"/>
<dbReference type="EMBL" id="BIFR01000001">
    <property type="protein sequence ID" value="GCE10784.1"/>
    <property type="molecule type" value="Genomic_DNA"/>
</dbReference>
<gene>
    <name evidence="3" type="ORF">KTT_06430</name>
</gene>
<keyword evidence="4" id="KW-1185">Reference proteome</keyword>
<dbReference type="Pfam" id="PF13367">
    <property type="entry name" value="PrsW-protease"/>
    <property type="match status" value="1"/>
</dbReference>
<keyword evidence="2" id="KW-1133">Transmembrane helix</keyword>
<feature type="compositionally biased region" description="Polar residues" evidence="1">
    <location>
        <begin position="46"/>
        <end position="66"/>
    </location>
</feature>
<organism evidence="3 4">
    <name type="scientific">Tengunoibacter tsumagoiensis</name>
    <dbReference type="NCBI Taxonomy" id="2014871"/>
    <lineage>
        <taxon>Bacteria</taxon>
        <taxon>Bacillati</taxon>
        <taxon>Chloroflexota</taxon>
        <taxon>Ktedonobacteria</taxon>
        <taxon>Ktedonobacterales</taxon>
        <taxon>Dictyobacteraceae</taxon>
        <taxon>Tengunoibacter</taxon>
    </lineage>
</organism>
<feature type="compositionally biased region" description="Polar residues" evidence="1">
    <location>
        <begin position="15"/>
        <end position="34"/>
    </location>
</feature>
<dbReference type="PRINTS" id="PR01217">
    <property type="entry name" value="PRICHEXTENSN"/>
</dbReference>
<evidence type="ECO:0000256" key="1">
    <source>
        <dbReference type="SAM" id="MobiDB-lite"/>
    </source>
</evidence>
<keyword evidence="2" id="KW-0472">Membrane</keyword>
<dbReference type="AlphaFoldDB" id="A0A401ZVM2"/>
<evidence type="ECO:0008006" key="5">
    <source>
        <dbReference type="Google" id="ProtNLM"/>
    </source>
</evidence>
<dbReference type="Proteomes" id="UP000287352">
    <property type="component" value="Unassembled WGS sequence"/>
</dbReference>
<feature type="transmembrane region" description="Helical" evidence="2">
    <location>
        <begin position="336"/>
        <end position="353"/>
    </location>
</feature>
<feature type="transmembrane region" description="Helical" evidence="2">
    <location>
        <begin position="604"/>
        <end position="626"/>
    </location>
</feature>
<sequence>MSSEYLGPGPDPNTRELSSPSNDIGQDEQLTSQTVRREEPIEELSVPSSELETVQQAETVQQPEQIVQQPAPPVSSYPPPPSFYMPPAQPVPPSYYGAQPQPAQPQPQYPGYYPNGQPAPQPQYPGYYPNGQPAPQPQHSGYYPNGQPAPQPQHPGHYPNGQPVPQPQHPGYYPDGQPVPQPQHPGHYPNGQPAPQPYYPGYYPNGQPVPPYAGQYPDGQSYTVPPGYYPPQAYMPAPRYAYPQKPRRDTYLFVIGIIAFAASMIVLLTGMVCALIALIEAIIPSESVKASAQFSGVVLFVALATAGLVGGGFSCYHSARSLFWRKPSASLKLPTFWIFFGAYIILVTIGFIIRDNNDTFAIQPLIVSLIMLAGLLPALAVFSLAVRRLRKRSDVTRATTWRRFTLSIVSGATFGILIALILELILTLVAAVEFRLSLSSLFLTDPNAPLPTDPTGIIFTFFLASVIAPLVEEAVKPLAVVVLIRRINSAAEAFILGMACGIGFDLVETSSYISQGYHNWLDIALERSSAGLLHGFGAGMVALGWYFLTHRDSIRNHIWVGIGCGAYAVLQHAIWNGSSMLALLPDPVGPYLDSGVINIGSYPMPSLLLVYIAETILMLVFFFYVTRQLRKLTVRKAAENSTQNKQEVPVEIDSSAAHGA</sequence>
<dbReference type="OrthoDB" id="154108at2"/>
<feature type="transmembrane region" description="Helical" evidence="2">
    <location>
        <begin position="291"/>
        <end position="316"/>
    </location>
</feature>
<feature type="region of interest" description="Disordered" evidence="1">
    <location>
        <begin position="1"/>
        <end position="201"/>
    </location>
</feature>
<feature type="transmembrane region" description="Helical" evidence="2">
    <location>
        <begin position="527"/>
        <end position="548"/>
    </location>
</feature>
<evidence type="ECO:0000313" key="4">
    <source>
        <dbReference type="Proteomes" id="UP000287352"/>
    </source>
</evidence>
<dbReference type="RefSeq" id="WP_126578358.1">
    <property type="nucleotide sequence ID" value="NZ_BIFR01000001.1"/>
</dbReference>
<feature type="transmembrane region" description="Helical" evidence="2">
    <location>
        <begin position="456"/>
        <end position="475"/>
    </location>
</feature>
<feature type="transmembrane region" description="Helical" evidence="2">
    <location>
        <begin position="560"/>
        <end position="584"/>
    </location>
</feature>
<feature type="transmembrane region" description="Helical" evidence="2">
    <location>
        <begin position="487"/>
        <end position="507"/>
    </location>
</feature>
<name>A0A401ZVM2_9CHLR</name>
<feature type="compositionally biased region" description="Pro residues" evidence="1">
    <location>
        <begin position="70"/>
        <end position="93"/>
    </location>
</feature>
<feature type="transmembrane region" description="Helical" evidence="2">
    <location>
        <begin position="251"/>
        <end position="279"/>
    </location>
</feature>
<comment type="caution">
    <text evidence="3">The sequence shown here is derived from an EMBL/GenBank/DDBJ whole genome shotgun (WGS) entry which is preliminary data.</text>
</comment>
<accession>A0A401ZVM2</accession>
<reference evidence="4" key="1">
    <citation type="submission" date="2018-12" db="EMBL/GenBank/DDBJ databases">
        <title>Tengunoibacter tsumagoiensis gen. nov., sp. nov., Dictyobacter kobayashii sp. nov., D. alpinus sp. nov., and D. joshuensis sp. nov. and description of Dictyobacteraceae fam. nov. within the order Ktedonobacterales isolated from Tengu-no-mugimeshi.</title>
        <authorList>
            <person name="Wang C.M."/>
            <person name="Zheng Y."/>
            <person name="Sakai Y."/>
            <person name="Toyoda A."/>
            <person name="Minakuchi Y."/>
            <person name="Abe K."/>
            <person name="Yokota A."/>
            <person name="Yabe S."/>
        </authorList>
    </citation>
    <scope>NUCLEOTIDE SEQUENCE [LARGE SCALE GENOMIC DNA]</scope>
    <source>
        <strain evidence="4">Uno3</strain>
    </source>
</reference>
<feature type="transmembrane region" description="Helical" evidence="2">
    <location>
        <begin position="365"/>
        <end position="386"/>
    </location>
</feature>
<feature type="compositionally biased region" description="Low complexity" evidence="1">
    <location>
        <begin position="124"/>
        <end position="133"/>
    </location>
</feature>
<dbReference type="InterPro" id="IPR026898">
    <property type="entry name" value="PrsW"/>
</dbReference>